<feature type="transmembrane region" description="Helical" evidence="7">
    <location>
        <begin position="84"/>
        <end position="102"/>
    </location>
</feature>
<comment type="subcellular location">
    <subcellularLocation>
        <location evidence="1">Membrane</location>
        <topology evidence="1">Multi-pass membrane protein</topology>
    </subcellularLocation>
</comment>
<dbReference type="Proteomes" id="UP000276133">
    <property type="component" value="Unassembled WGS sequence"/>
</dbReference>
<dbReference type="InterPro" id="IPR029248">
    <property type="entry name" value="TMEM107"/>
</dbReference>
<feature type="transmembrane region" description="Helical" evidence="7">
    <location>
        <begin position="109"/>
        <end position="130"/>
    </location>
</feature>
<sequence>MAFKLPLSVPLRFLSIILHIVITSIILMYRQWNVKGCSFISNEEDLKLKDDQFIIALSFIIGFTSFEVISLIFGLSLYSNLQNFLSASFHFSGFVASLFLLFGRSCSDLIWIIFGVCCFVPLTTEIVTIFRICFDLKNTNNFEIKNFKINPTKNQFINLNINSLN</sequence>
<dbReference type="PANTHER" id="PTHR34341:SF1">
    <property type="entry name" value="TRANSMEMBRANE PROTEIN 107"/>
    <property type="match status" value="1"/>
</dbReference>
<evidence type="ECO:0000313" key="8">
    <source>
        <dbReference type="EMBL" id="RNA25948.1"/>
    </source>
</evidence>
<dbReference type="GO" id="GO:1905515">
    <property type="term" value="P:non-motile cilium assembly"/>
    <property type="evidence" value="ECO:0007669"/>
    <property type="project" value="TreeGrafter"/>
</dbReference>
<feature type="transmembrane region" description="Helical" evidence="7">
    <location>
        <begin position="53"/>
        <end position="78"/>
    </location>
</feature>
<dbReference type="Pfam" id="PF14995">
    <property type="entry name" value="TMEM107"/>
    <property type="match status" value="1"/>
</dbReference>
<gene>
    <name evidence="8" type="ORF">BpHYR1_037857</name>
</gene>
<feature type="transmembrane region" description="Helical" evidence="7">
    <location>
        <begin position="12"/>
        <end position="32"/>
    </location>
</feature>
<name>A0A3M7RRM4_BRAPC</name>
<evidence type="ECO:0000256" key="2">
    <source>
        <dbReference type="ARBA" id="ARBA00015652"/>
    </source>
</evidence>
<dbReference type="EMBL" id="REGN01002832">
    <property type="protein sequence ID" value="RNA25948.1"/>
    <property type="molecule type" value="Genomic_DNA"/>
</dbReference>
<comment type="caution">
    <text evidence="8">The sequence shown here is derived from an EMBL/GenBank/DDBJ whole genome shotgun (WGS) entry which is preliminary data.</text>
</comment>
<keyword evidence="3 7" id="KW-0812">Transmembrane</keyword>
<accession>A0A3M7RRM4</accession>
<dbReference type="STRING" id="10195.A0A3M7RRM4"/>
<dbReference type="PANTHER" id="PTHR34341">
    <property type="entry name" value="TRANSMEMBRANE PROTEIN 107"/>
    <property type="match status" value="1"/>
</dbReference>
<protein>
    <recommendedName>
        <fullName evidence="2">Transmembrane protein 107</fullName>
    </recommendedName>
</protein>
<keyword evidence="5 7" id="KW-1133">Transmembrane helix</keyword>
<dbReference type="OrthoDB" id="10480652at2759"/>
<dbReference type="GO" id="GO:0016020">
    <property type="term" value="C:membrane"/>
    <property type="evidence" value="ECO:0007669"/>
    <property type="project" value="UniProtKB-SubCell"/>
</dbReference>
<keyword evidence="6 7" id="KW-0472">Membrane</keyword>
<evidence type="ECO:0000256" key="3">
    <source>
        <dbReference type="ARBA" id="ARBA00022692"/>
    </source>
</evidence>
<keyword evidence="9" id="KW-1185">Reference proteome</keyword>
<keyword evidence="4" id="KW-0970">Cilium biogenesis/degradation</keyword>
<evidence type="ECO:0000256" key="1">
    <source>
        <dbReference type="ARBA" id="ARBA00004141"/>
    </source>
</evidence>
<dbReference type="GO" id="GO:0036038">
    <property type="term" value="C:MKS complex"/>
    <property type="evidence" value="ECO:0007669"/>
    <property type="project" value="TreeGrafter"/>
</dbReference>
<evidence type="ECO:0000256" key="5">
    <source>
        <dbReference type="ARBA" id="ARBA00022989"/>
    </source>
</evidence>
<evidence type="ECO:0000313" key="9">
    <source>
        <dbReference type="Proteomes" id="UP000276133"/>
    </source>
</evidence>
<evidence type="ECO:0000256" key="6">
    <source>
        <dbReference type="ARBA" id="ARBA00023136"/>
    </source>
</evidence>
<dbReference type="AlphaFoldDB" id="A0A3M7RRM4"/>
<evidence type="ECO:0000256" key="4">
    <source>
        <dbReference type="ARBA" id="ARBA00022794"/>
    </source>
</evidence>
<proteinExistence type="predicted"/>
<evidence type="ECO:0000256" key="7">
    <source>
        <dbReference type="SAM" id="Phobius"/>
    </source>
</evidence>
<reference evidence="8 9" key="1">
    <citation type="journal article" date="2018" name="Sci. Rep.">
        <title>Genomic signatures of local adaptation to the degree of environmental predictability in rotifers.</title>
        <authorList>
            <person name="Franch-Gras L."/>
            <person name="Hahn C."/>
            <person name="Garcia-Roger E.M."/>
            <person name="Carmona M.J."/>
            <person name="Serra M."/>
            <person name="Gomez A."/>
        </authorList>
    </citation>
    <scope>NUCLEOTIDE SEQUENCE [LARGE SCALE GENOMIC DNA]</scope>
    <source>
        <strain evidence="8">HYR1</strain>
    </source>
</reference>
<dbReference type="GO" id="GO:1904491">
    <property type="term" value="P:protein localization to ciliary transition zone"/>
    <property type="evidence" value="ECO:0007669"/>
    <property type="project" value="TreeGrafter"/>
</dbReference>
<organism evidence="8 9">
    <name type="scientific">Brachionus plicatilis</name>
    <name type="common">Marine rotifer</name>
    <name type="synonym">Brachionus muelleri</name>
    <dbReference type="NCBI Taxonomy" id="10195"/>
    <lineage>
        <taxon>Eukaryota</taxon>
        <taxon>Metazoa</taxon>
        <taxon>Spiralia</taxon>
        <taxon>Gnathifera</taxon>
        <taxon>Rotifera</taxon>
        <taxon>Eurotatoria</taxon>
        <taxon>Monogononta</taxon>
        <taxon>Pseudotrocha</taxon>
        <taxon>Ploima</taxon>
        <taxon>Brachionidae</taxon>
        <taxon>Brachionus</taxon>
    </lineage>
</organism>